<accession>S9ZBX7</accession>
<organism evidence="3 4">
    <name type="scientific">Thauera terpenica 58Eu</name>
    <dbReference type="NCBI Taxonomy" id="1348657"/>
    <lineage>
        <taxon>Bacteria</taxon>
        <taxon>Pseudomonadati</taxon>
        <taxon>Pseudomonadota</taxon>
        <taxon>Betaproteobacteria</taxon>
        <taxon>Rhodocyclales</taxon>
        <taxon>Zoogloeaceae</taxon>
        <taxon>Thauera</taxon>
    </lineage>
</organism>
<dbReference type="PATRIC" id="fig|1348657.5.peg.2714"/>
<dbReference type="InterPro" id="IPR036188">
    <property type="entry name" value="FAD/NAD-bd_sf"/>
</dbReference>
<dbReference type="Gene3D" id="3.30.9.10">
    <property type="entry name" value="D-Amino Acid Oxidase, subunit A, domain 2"/>
    <property type="match status" value="1"/>
</dbReference>
<dbReference type="Gene3D" id="3.50.50.60">
    <property type="entry name" value="FAD/NAD(P)-binding domain"/>
    <property type="match status" value="1"/>
</dbReference>
<dbReference type="OrthoDB" id="9342835at2"/>
<dbReference type="EMBL" id="ATJV01000070">
    <property type="protein sequence ID" value="EPZ14775.1"/>
    <property type="molecule type" value="Genomic_DNA"/>
</dbReference>
<dbReference type="RefSeq" id="WP_021250117.1">
    <property type="nucleotide sequence ID" value="NZ_ATJV01000070.1"/>
</dbReference>
<evidence type="ECO:0000259" key="2">
    <source>
        <dbReference type="Pfam" id="PF01266"/>
    </source>
</evidence>
<dbReference type="GO" id="GO:0016491">
    <property type="term" value="F:oxidoreductase activity"/>
    <property type="evidence" value="ECO:0007669"/>
    <property type="project" value="UniProtKB-KW"/>
</dbReference>
<dbReference type="InterPro" id="IPR006076">
    <property type="entry name" value="FAD-dep_OxRdtase"/>
</dbReference>
<dbReference type="SUPFAM" id="SSF51905">
    <property type="entry name" value="FAD/NAD(P)-binding domain"/>
    <property type="match status" value="1"/>
</dbReference>
<dbReference type="Proteomes" id="UP000015455">
    <property type="component" value="Unassembled WGS sequence"/>
</dbReference>
<reference evidence="3 4" key="1">
    <citation type="submission" date="2013-06" db="EMBL/GenBank/DDBJ databases">
        <title>Draft genome sequence of Thauera terpenica.</title>
        <authorList>
            <person name="Liu B."/>
            <person name="Frostegard A.H."/>
            <person name="Shapleigh J.P."/>
        </authorList>
    </citation>
    <scope>NUCLEOTIDE SEQUENCE [LARGE SCALE GENOMIC DNA]</scope>
    <source>
        <strain evidence="3 4">58Eu</strain>
    </source>
</reference>
<evidence type="ECO:0000313" key="3">
    <source>
        <dbReference type="EMBL" id="EPZ14775.1"/>
    </source>
</evidence>
<dbReference type="GO" id="GO:0005737">
    <property type="term" value="C:cytoplasm"/>
    <property type="evidence" value="ECO:0007669"/>
    <property type="project" value="TreeGrafter"/>
</dbReference>
<gene>
    <name evidence="3" type="ORF">M622_04795</name>
</gene>
<keyword evidence="4" id="KW-1185">Reference proteome</keyword>
<dbReference type="AlphaFoldDB" id="S9ZBX7"/>
<feature type="domain" description="FAD dependent oxidoreductase" evidence="2">
    <location>
        <begin position="42"/>
        <end position="395"/>
    </location>
</feature>
<evidence type="ECO:0000256" key="1">
    <source>
        <dbReference type="ARBA" id="ARBA00023002"/>
    </source>
</evidence>
<dbReference type="Pfam" id="PF01266">
    <property type="entry name" value="DAO"/>
    <property type="match status" value="1"/>
</dbReference>
<comment type="caution">
    <text evidence="3">The sequence shown here is derived from an EMBL/GenBank/DDBJ whole genome shotgun (WGS) entry which is preliminary data.</text>
</comment>
<dbReference type="PANTHER" id="PTHR13847:SF281">
    <property type="entry name" value="FAD DEPENDENT OXIDOREDUCTASE DOMAIN-CONTAINING PROTEIN"/>
    <property type="match status" value="1"/>
</dbReference>
<dbReference type="eggNOG" id="COG0665">
    <property type="taxonomic scope" value="Bacteria"/>
</dbReference>
<protein>
    <recommendedName>
        <fullName evidence="2">FAD dependent oxidoreductase domain-containing protein</fullName>
    </recommendedName>
</protein>
<keyword evidence="1" id="KW-0560">Oxidoreductase</keyword>
<sequence length="444" mass="47958">MSSSAAYAAYESGTVSIARSAWPAPAASPRWPALTADIEAEVAVIGAGVVGASLALHLAERGLRVALVEARQPADGASGRNAGQVQPYFGKFGEMKAWPDGGQRFVDYYLRHRNIIFELCARHGIDADAAPCGLVAAAYREYASMTQNAAHWRALGYQVETIGAGRLRELLGTERYAFGVHWQDGGRVNPHMFTNGMVAVAARHGAQVFGDSPVEACERVGRRWKLRSAQGSVTAQKVVVCTNGHFGNAFFPELARTSYPLLACGVATTPLPPALLEIINPARVAMSQFPLGLYPMVLDGRNRLVTATIPGVGGADDGKRYFSYLLRHLHRTWPATRDVPIELDAYWTGMTANSAPAYQAGGPRLYHVADGVMALMNFGAGGNVVGPMMGMNLAHALADDRPQDIVLPLEAPVALQSPGRFEFKIRRVLIPIARVIDRFERIRL</sequence>
<dbReference type="PANTHER" id="PTHR13847">
    <property type="entry name" value="SARCOSINE DEHYDROGENASE-RELATED"/>
    <property type="match status" value="1"/>
</dbReference>
<proteinExistence type="predicted"/>
<name>S9ZBX7_9RHOO</name>
<evidence type="ECO:0000313" key="4">
    <source>
        <dbReference type="Proteomes" id="UP000015455"/>
    </source>
</evidence>
<dbReference type="STRING" id="1348657.M622_04795"/>